<accession>A0AAV7SM37</accession>
<evidence type="ECO:0000313" key="3">
    <source>
        <dbReference type="Proteomes" id="UP001066276"/>
    </source>
</evidence>
<dbReference type="EMBL" id="JANPWB010000008">
    <property type="protein sequence ID" value="KAJ1165077.1"/>
    <property type="molecule type" value="Genomic_DNA"/>
</dbReference>
<proteinExistence type="predicted"/>
<gene>
    <name evidence="2" type="ORF">NDU88_005507</name>
</gene>
<name>A0AAV7SM37_PLEWA</name>
<sequence length="103" mass="10866">MPPRTQARAMGLRCTLVLPGPGPVSLHVPVSGRTASGRLHRRPGAPASPLHVGPLYLGPGADRRHLTATPTSHQGPSTDSRHQDGCPSLWRPNSLGTSRDTTL</sequence>
<evidence type="ECO:0000313" key="2">
    <source>
        <dbReference type="EMBL" id="KAJ1165077.1"/>
    </source>
</evidence>
<comment type="caution">
    <text evidence="2">The sequence shown here is derived from an EMBL/GenBank/DDBJ whole genome shotgun (WGS) entry which is preliminary data.</text>
</comment>
<keyword evidence="3" id="KW-1185">Reference proteome</keyword>
<feature type="region of interest" description="Disordered" evidence="1">
    <location>
        <begin position="30"/>
        <end position="103"/>
    </location>
</feature>
<dbReference type="AlphaFoldDB" id="A0AAV7SM37"/>
<evidence type="ECO:0000256" key="1">
    <source>
        <dbReference type="SAM" id="MobiDB-lite"/>
    </source>
</evidence>
<organism evidence="2 3">
    <name type="scientific">Pleurodeles waltl</name>
    <name type="common">Iberian ribbed newt</name>
    <dbReference type="NCBI Taxonomy" id="8319"/>
    <lineage>
        <taxon>Eukaryota</taxon>
        <taxon>Metazoa</taxon>
        <taxon>Chordata</taxon>
        <taxon>Craniata</taxon>
        <taxon>Vertebrata</taxon>
        <taxon>Euteleostomi</taxon>
        <taxon>Amphibia</taxon>
        <taxon>Batrachia</taxon>
        <taxon>Caudata</taxon>
        <taxon>Salamandroidea</taxon>
        <taxon>Salamandridae</taxon>
        <taxon>Pleurodelinae</taxon>
        <taxon>Pleurodeles</taxon>
    </lineage>
</organism>
<feature type="compositionally biased region" description="Polar residues" evidence="1">
    <location>
        <begin position="94"/>
        <end position="103"/>
    </location>
</feature>
<reference evidence="2" key="1">
    <citation type="journal article" date="2022" name="bioRxiv">
        <title>Sequencing and chromosome-scale assembly of the giantPleurodeles waltlgenome.</title>
        <authorList>
            <person name="Brown T."/>
            <person name="Elewa A."/>
            <person name="Iarovenko S."/>
            <person name="Subramanian E."/>
            <person name="Araus A.J."/>
            <person name="Petzold A."/>
            <person name="Susuki M."/>
            <person name="Suzuki K.-i.T."/>
            <person name="Hayashi T."/>
            <person name="Toyoda A."/>
            <person name="Oliveira C."/>
            <person name="Osipova E."/>
            <person name="Leigh N.D."/>
            <person name="Simon A."/>
            <person name="Yun M.H."/>
        </authorList>
    </citation>
    <scope>NUCLEOTIDE SEQUENCE</scope>
    <source>
        <strain evidence="2">20211129_DDA</strain>
        <tissue evidence="2">Liver</tissue>
    </source>
</reference>
<feature type="compositionally biased region" description="Polar residues" evidence="1">
    <location>
        <begin position="68"/>
        <end position="78"/>
    </location>
</feature>
<protein>
    <submittedName>
        <fullName evidence="2">Uncharacterized protein</fullName>
    </submittedName>
</protein>
<dbReference type="Proteomes" id="UP001066276">
    <property type="component" value="Chromosome 4_2"/>
</dbReference>